<evidence type="ECO:0000313" key="2">
    <source>
        <dbReference type="Proteomes" id="UP000028302"/>
    </source>
</evidence>
<organism evidence="1 2">
    <name type="scientific">Salinisphaera hydrothermalis (strain C41B8)</name>
    <dbReference type="NCBI Taxonomy" id="1304275"/>
    <lineage>
        <taxon>Bacteria</taxon>
        <taxon>Pseudomonadati</taxon>
        <taxon>Pseudomonadota</taxon>
        <taxon>Gammaproteobacteria</taxon>
        <taxon>Salinisphaerales</taxon>
        <taxon>Salinisphaeraceae</taxon>
        <taxon>Salinisphaera</taxon>
    </lineage>
</organism>
<sequence>MSRPGIVPVGRSVMPGMPVVPVPDTIAIMPDLAVIEVAVGGSAVPVIPSMIGAPAVVVSMPIIPMPVTIRRIIVVAGINDIARVVDVVARVDSLVFHVVVGVWGATDAGQGQCQRRNQTFHGDRRAKRALDESLLLRRAA</sequence>
<dbReference type="EMBL" id="APNK01000039">
    <property type="protein sequence ID" value="KEZ76105.1"/>
    <property type="molecule type" value="Genomic_DNA"/>
</dbReference>
<gene>
    <name evidence="1" type="ORF">C41B8_16564</name>
</gene>
<evidence type="ECO:0000313" key="1">
    <source>
        <dbReference type="EMBL" id="KEZ76105.1"/>
    </source>
</evidence>
<name>A0A084IHC1_SALHC</name>
<comment type="caution">
    <text evidence="1">The sequence shown here is derived from an EMBL/GenBank/DDBJ whole genome shotgun (WGS) entry which is preliminary data.</text>
</comment>
<accession>A0A084IHC1</accession>
<dbReference type="STRING" id="1304275.C41B8_16564"/>
<dbReference type="AlphaFoldDB" id="A0A084IHC1"/>
<protein>
    <submittedName>
        <fullName evidence="1">Uncharacterized protein</fullName>
    </submittedName>
</protein>
<proteinExistence type="predicted"/>
<reference evidence="1 2" key="1">
    <citation type="submission" date="2013-03" db="EMBL/GenBank/DDBJ databases">
        <title>Salinisphaera hydrothermalis C41B8 Genome Sequencing.</title>
        <authorList>
            <person name="Li C."/>
            <person name="Lai Q."/>
            <person name="Shao Z."/>
        </authorList>
    </citation>
    <scope>NUCLEOTIDE SEQUENCE [LARGE SCALE GENOMIC DNA]</scope>
    <source>
        <strain evidence="1 2">C41B8</strain>
    </source>
</reference>
<keyword evidence="2" id="KW-1185">Reference proteome</keyword>
<dbReference type="Proteomes" id="UP000028302">
    <property type="component" value="Unassembled WGS sequence"/>
</dbReference>